<dbReference type="VEuPathDB" id="AmoebaDB:NAEGRDRAFT_49376"/>
<evidence type="ECO:0000313" key="3">
    <source>
        <dbReference type="Proteomes" id="UP000006671"/>
    </source>
</evidence>
<evidence type="ECO:0000256" key="1">
    <source>
        <dbReference type="SAM" id="Phobius"/>
    </source>
</evidence>
<name>D2VGM0_NAEGR</name>
<dbReference type="OMA" id="NIEGHIN"/>
<dbReference type="InParanoid" id="D2VGM0"/>
<dbReference type="GeneID" id="8854092"/>
<keyword evidence="1" id="KW-1133">Transmembrane helix</keyword>
<sequence length="420" mass="48068">MSQKALNTSVDFLSNLKKRVDQQENFDIGLLLSIGYKQEEEDQEILHHTISLISSLESEKAKSSFSNVSSEWFQKQVQILQQSLPSNVRISGFYLKDFSYNVKERLSDVIALYVRSIESIQSEEGSQIYFVNLQKDEASGLVPQGFVFENGKQRQDLTVSFTEKSAISSNSLKEYLCVLPYHVKLKVGKNIDSLIDELENTLEKSFEKNYIWKVNRKEKRVKCFLNTNIELQLEEKKVQDESELMEIVLSGVISGVVQTIESVKNSDEFIIELVKKNIIEGLVTRIAYEDEAILKASSKKLLRRFYIVDSESNLIYSDYCENVKSIGIVDAIPSLLSNSSQFEVIDSENIEGHINRISVDRDVIEVPEFIKKKKQAKKDQTLQQQDTSTPQQQDAFAWFFAFIAFVMSLLGLGKKEQVKQ</sequence>
<accession>D2VGM0</accession>
<gene>
    <name evidence="2" type="ORF">NAEGRDRAFT_49376</name>
</gene>
<keyword evidence="1" id="KW-0472">Membrane</keyword>
<evidence type="ECO:0000313" key="2">
    <source>
        <dbReference type="EMBL" id="EFC44086.1"/>
    </source>
</evidence>
<dbReference type="KEGG" id="ngr:NAEGRDRAFT_49376"/>
<keyword evidence="3" id="KW-1185">Reference proteome</keyword>
<dbReference type="RefSeq" id="XP_002676830.1">
    <property type="nucleotide sequence ID" value="XM_002676784.1"/>
</dbReference>
<dbReference type="Proteomes" id="UP000006671">
    <property type="component" value="Unassembled WGS sequence"/>
</dbReference>
<reference evidence="2 3" key="1">
    <citation type="journal article" date="2010" name="Cell">
        <title>The genome of Naegleria gruberi illuminates early eukaryotic versatility.</title>
        <authorList>
            <person name="Fritz-Laylin L.K."/>
            <person name="Prochnik S.E."/>
            <person name="Ginger M.L."/>
            <person name="Dacks J.B."/>
            <person name="Carpenter M.L."/>
            <person name="Field M.C."/>
            <person name="Kuo A."/>
            <person name="Paredez A."/>
            <person name="Chapman J."/>
            <person name="Pham J."/>
            <person name="Shu S."/>
            <person name="Neupane R."/>
            <person name="Cipriano M."/>
            <person name="Mancuso J."/>
            <person name="Tu H."/>
            <person name="Salamov A."/>
            <person name="Lindquist E."/>
            <person name="Shapiro H."/>
            <person name="Lucas S."/>
            <person name="Grigoriev I.V."/>
            <person name="Cande W.Z."/>
            <person name="Fulton C."/>
            <person name="Rokhsar D.S."/>
            <person name="Dawson S.C."/>
        </authorList>
    </citation>
    <scope>NUCLEOTIDE SEQUENCE [LARGE SCALE GENOMIC DNA]</scope>
    <source>
        <strain evidence="2 3">NEG-M</strain>
    </source>
</reference>
<dbReference type="OrthoDB" id="10369582at2759"/>
<organism evidence="3">
    <name type="scientific">Naegleria gruberi</name>
    <name type="common">Amoeba</name>
    <dbReference type="NCBI Taxonomy" id="5762"/>
    <lineage>
        <taxon>Eukaryota</taxon>
        <taxon>Discoba</taxon>
        <taxon>Heterolobosea</taxon>
        <taxon>Tetramitia</taxon>
        <taxon>Eutetramitia</taxon>
        <taxon>Vahlkampfiidae</taxon>
        <taxon>Naegleria</taxon>
    </lineage>
</organism>
<dbReference type="EMBL" id="GG738870">
    <property type="protein sequence ID" value="EFC44086.1"/>
    <property type="molecule type" value="Genomic_DNA"/>
</dbReference>
<protein>
    <submittedName>
        <fullName evidence="2">Predicted protein</fullName>
    </submittedName>
</protein>
<feature type="transmembrane region" description="Helical" evidence="1">
    <location>
        <begin position="395"/>
        <end position="413"/>
    </location>
</feature>
<proteinExistence type="predicted"/>
<keyword evidence="1" id="KW-0812">Transmembrane</keyword>
<dbReference type="AlphaFoldDB" id="D2VGM0"/>